<dbReference type="Pfam" id="PF13521">
    <property type="entry name" value="AAA_28"/>
    <property type="match status" value="1"/>
</dbReference>
<accession>A0ABN1MN68</accession>
<dbReference type="EMBL" id="BAAAFH010000003">
    <property type="protein sequence ID" value="GAA0874715.1"/>
    <property type="molecule type" value="Genomic_DNA"/>
</dbReference>
<comment type="caution">
    <text evidence="2">The sequence shown here is derived from an EMBL/GenBank/DDBJ whole genome shotgun (WGS) entry which is preliminary data.</text>
</comment>
<protein>
    <submittedName>
        <fullName evidence="2">AAA family ATPase</fullName>
    </submittedName>
</protein>
<feature type="domain" description="NadR/Ttd14 AAA" evidence="1">
    <location>
        <begin position="8"/>
        <end position="173"/>
    </location>
</feature>
<sequence>MKQTLEYYILTGGPGVGKTTLLEALEKENFQVVHETARTVIREQIEMKGNALPWGDKTKYTDLLLSRSLQEYYTARENYPDNNIFFDRSGIDALCYASIIDYSPDPLIVREILSCNYNKKVFILPPWKEIYVTDSERKQSWEEALFTYQVMKDTYLKYGYIVIDVPVGSVATRKEFVLHQIQSEKS</sequence>
<dbReference type="Gene3D" id="3.40.50.300">
    <property type="entry name" value="P-loop containing nucleotide triphosphate hydrolases"/>
    <property type="match status" value="1"/>
</dbReference>
<dbReference type="InterPro" id="IPR027417">
    <property type="entry name" value="P-loop_NTPase"/>
</dbReference>
<evidence type="ECO:0000313" key="2">
    <source>
        <dbReference type="EMBL" id="GAA0874715.1"/>
    </source>
</evidence>
<name>A0ABN1MN68_9FLAO</name>
<evidence type="ECO:0000259" key="1">
    <source>
        <dbReference type="Pfam" id="PF13521"/>
    </source>
</evidence>
<gene>
    <name evidence="2" type="ORF">GCM10009118_11230</name>
</gene>
<dbReference type="InterPro" id="IPR038727">
    <property type="entry name" value="NadR/Ttd14_AAA_dom"/>
</dbReference>
<dbReference type="Proteomes" id="UP001501126">
    <property type="component" value="Unassembled WGS sequence"/>
</dbReference>
<reference evidence="2 3" key="1">
    <citation type="journal article" date="2019" name="Int. J. Syst. Evol. Microbiol.">
        <title>The Global Catalogue of Microorganisms (GCM) 10K type strain sequencing project: providing services to taxonomists for standard genome sequencing and annotation.</title>
        <authorList>
            <consortium name="The Broad Institute Genomics Platform"/>
            <consortium name="The Broad Institute Genome Sequencing Center for Infectious Disease"/>
            <person name="Wu L."/>
            <person name="Ma J."/>
        </authorList>
    </citation>
    <scope>NUCLEOTIDE SEQUENCE [LARGE SCALE GENOMIC DNA]</scope>
    <source>
        <strain evidence="2 3">JCM 16083</strain>
    </source>
</reference>
<proteinExistence type="predicted"/>
<evidence type="ECO:0000313" key="3">
    <source>
        <dbReference type="Proteomes" id="UP001501126"/>
    </source>
</evidence>
<keyword evidence="3" id="KW-1185">Reference proteome</keyword>
<dbReference type="RefSeq" id="WP_343785621.1">
    <property type="nucleotide sequence ID" value="NZ_BAAAFH010000003.1"/>
</dbReference>
<dbReference type="SUPFAM" id="SSF52540">
    <property type="entry name" value="P-loop containing nucleoside triphosphate hydrolases"/>
    <property type="match status" value="1"/>
</dbReference>
<organism evidence="2 3">
    <name type="scientific">Wandonia haliotis</name>
    <dbReference type="NCBI Taxonomy" id="574963"/>
    <lineage>
        <taxon>Bacteria</taxon>
        <taxon>Pseudomonadati</taxon>
        <taxon>Bacteroidota</taxon>
        <taxon>Flavobacteriia</taxon>
        <taxon>Flavobacteriales</taxon>
        <taxon>Crocinitomicaceae</taxon>
        <taxon>Wandonia</taxon>
    </lineage>
</organism>